<dbReference type="eggNOG" id="COG4651">
    <property type="taxonomic scope" value="Bacteria"/>
</dbReference>
<keyword evidence="10" id="KW-1185">Reference proteome</keyword>
<comment type="subcellular location">
    <subcellularLocation>
        <location evidence="1">Membrane</location>
        <topology evidence="1">Multi-pass membrane protein</topology>
    </subcellularLocation>
</comment>
<comment type="caution">
    <text evidence="9">The sequence shown here is derived from an EMBL/GenBank/DDBJ whole genome shotgun (WGS) entry which is preliminary data.</text>
</comment>
<evidence type="ECO:0000256" key="6">
    <source>
        <dbReference type="ARBA" id="ARBA00023136"/>
    </source>
</evidence>
<dbReference type="PANTHER" id="PTHR42751">
    <property type="entry name" value="SODIUM/HYDROGEN EXCHANGER FAMILY/TRKA DOMAIN PROTEIN"/>
    <property type="match status" value="1"/>
</dbReference>
<evidence type="ECO:0000256" key="4">
    <source>
        <dbReference type="ARBA" id="ARBA00022692"/>
    </source>
</evidence>
<dbReference type="PANTHER" id="PTHR42751:SF1">
    <property type="entry name" value="CATION_PROTON ANTIPORTER YBAL-RELATED"/>
    <property type="match status" value="1"/>
</dbReference>
<evidence type="ECO:0000313" key="10">
    <source>
        <dbReference type="Proteomes" id="UP000027170"/>
    </source>
</evidence>
<keyword evidence="3" id="KW-0813">Transport</keyword>
<dbReference type="InterPro" id="IPR003148">
    <property type="entry name" value="RCK_N"/>
</dbReference>
<evidence type="ECO:0000256" key="3">
    <source>
        <dbReference type="ARBA" id="ARBA00022448"/>
    </source>
</evidence>
<dbReference type="Proteomes" id="UP000027170">
    <property type="component" value="Unassembled WGS sequence"/>
</dbReference>
<evidence type="ECO:0000259" key="8">
    <source>
        <dbReference type="Pfam" id="PF02254"/>
    </source>
</evidence>
<keyword evidence="5" id="KW-1133">Transmembrane helix</keyword>
<dbReference type="GO" id="GO:0016020">
    <property type="term" value="C:membrane"/>
    <property type="evidence" value="ECO:0007669"/>
    <property type="project" value="UniProtKB-SubCell"/>
</dbReference>
<reference evidence="9 10" key="1">
    <citation type="submission" date="2014-03" db="EMBL/GenBank/DDBJ databases">
        <title>The genomes of two eusocial bee gut symbionts.</title>
        <authorList>
            <person name="Kwong W.K."/>
            <person name="Engel P."/>
            <person name="Koch H."/>
            <person name="Moran N.A."/>
        </authorList>
    </citation>
    <scope>NUCLEOTIDE SEQUENCE [LARGE SCALE GENOMIC DNA]</scope>
    <source>
        <strain evidence="10">wkB29</strain>
    </source>
</reference>
<sequence>MHHSFPLVETIVGGLFFAFVLGYIAHKLRMPPLVGYLLAGIIVGPYTKGFTADMHLSQQLAELGVILLMFGVGLHFSIRDLLAVKRVAIPGALIQIALATLLGWLLAWLAGWSTGTGVVFGLALSCASTVVLIAALQRWHLDDSTQGRIATGWLIVEDIAMVFVLVMIPALAPVLSGQGSVSGANLLYLLGKTSVQIIAFVVVMLFLGRKLIPWSLQRVVSTGSPELFRLAVIAIALGCAILANYLFGVSFALGAFFAGAIISETSMNHTAEDASSGLREFFTVLFFVSVGMLFDPSIIIREPLLLLATLLVVVVGKSLGAFLIVRIFRYPPQTALTIAVALAQIGEFSFMIASLGTVYKILPPLASDLILGSALISIICNPFLFVWLNRYLEKQSQQKTVATASVTDSGMLSDKPHAKVAAPIKPVSIYFIDEDMAVAPPVSNHTVLVGAGPVGQEIIRHLQEQNETVYVQENRLEVVTELRARQIPVAYGHALSDGMLDAVFVAQAKNLIITIQNTTEVVAIIKAALALNPQLQIVTFSRYEKDKLLFIQAGATKVVDSQIVLANEIMQVFETASITTELTG</sequence>
<dbReference type="Pfam" id="PF02254">
    <property type="entry name" value="TrkA_N"/>
    <property type="match status" value="1"/>
</dbReference>
<dbReference type="EMBL" id="JFZV01000001">
    <property type="protein sequence ID" value="KDN15937.1"/>
    <property type="molecule type" value="Genomic_DNA"/>
</dbReference>
<dbReference type="Gene3D" id="3.40.50.720">
    <property type="entry name" value="NAD(P)-binding Rossmann-like Domain"/>
    <property type="match status" value="1"/>
</dbReference>
<dbReference type="GO" id="GO:1902600">
    <property type="term" value="P:proton transmembrane transport"/>
    <property type="evidence" value="ECO:0007669"/>
    <property type="project" value="InterPro"/>
</dbReference>
<evidence type="ECO:0000259" key="7">
    <source>
        <dbReference type="Pfam" id="PF00999"/>
    </source>
</evidence>
<evidence type="ECO:0000256" key="2">
    <source>
        <dbReference type="ARBA" id="ARBA00005551"/>
    </source>
</evidence>
<keyword evidence="4 9" id="KW-0812">Transmembrane</keyword>
<proteinExistence type="inferred from homology"/>
<dbReference type="RefSeq" id="WP_051608098.1">
    <property type="nucleotide sequence ID" value="NZ_JFZV01000001.1"/>
</dbReference>
<dbReference type="GO" id="GO:0006813">
    <property type="term" value="P:potassium ion transport"/>
    <property type="evidence" value="ECO:0007669"/>
    <property type="project" value="InterPro"/>
</dbReference>
<evidence type="ECO:0000256" key="1">
    <source>
        <dbReference type="ARBA" id="ARBA00004141"/>
    </source>
</evidence>
<dbReference type="GO" id="GO:0015297">
    <property type="term" value="F:antiporter activity"/>
    <property type="evidence" value="ECO:0007669"/>
    <property type="project" value="InterPro"/>
</dbReference>
<dbReference type="OrthoDB" id="9781411at2"/>
<organism evidence="9 10">
    <name type="scientific">Snodgrassella communis</name>
    <dbReference type="NCBI Taxonomy" id="2946699"/>
    <lineage>
        <taxon>Bacteria</taxon>
        <taxon>Pseudomonadati</taxon>
        <taxon>Pseudomonadota</taxon>
        <taxon>Betaproteobacteria</taxon>
        <taxon>Neisseriales</taxon>
        <taxon>Neisseriaceae</taxon>
        <taxon>Snodgrassella</taxon>
    </lineage>
</organism>
<accession>A0A066TQY4</accession>
<dbReference type="SUPFAM" id="SSF51735">
    <property type="entry name" value="NAD(P)-binding Rossmann-fold domains"/>
    <property type="match status" value="1"/>
</dbReference>
<dbReference type="Gene3D" id="1.20.1530.20">
    <property type="match status" value="1"/>
</dbReference>
<name>A0A066TQY4_9NEIS</name>
<dbReference type="AlphaFoldDB" id="A0A066TQY4"/>
<evidence type="ECO:0000313" key="9">
    <source>
        <dbReference type="EMBL" id="KDN15937.1"/>
    </source>
</evidence>
<gene>
    <name evidence="9" type="ORF">SALWKB29_0356</name>
</gene>
<dbReference type="InterPro" id="IPR036291">
    <property type="entry name" value="NAD(P)-bd_dom_sf"/>
</dbReference>
<dbReference type="InterPro" id="IPR006153">
    <property type="entry name" value="Cation/H_exchanger_TM"/>
</dbReference>
<protein>
    <submittedName>
        <fullName evidence="9">Putative CATION-EFFLUX SYSTEM TRANSMEMBRANE PROTEIN</fullName>
    </submittedName>
</protein>
<comment type="similarity">
    <text evidence="2">Belongs to the monovalent cation:proton antiporter 2 (CPA2) transporter (TC 2.A.37) family.</text>
</comment>
<dbReference type="InterPro" id="IPR038770">
    <property type="entry name" value="Na+/solute_symporter_sf"/>
</dbReference>
<evidence type="ECO:0000256" key="5">
    <source>
        <dbReference type="ARBA" id="ARBA00022989"/>
    </source>
</evidence>
<feature type="domain" description="RCK N-terminal" evidence="8">
    <location>
        <begin position="447"/>
        <end position="559"/>
    </location>
</feature>
<feature type="domain" description="Cation/H+ exchanger transmembrane" evidence="7">
    <location>
        <begin position="16"/>
        <end position="387"/>
    </location>
</feature>
<keyword evidence="6" id="KW-0472">Membrane</keyword>
<dbReference type="Pfam" id="PF00999">
    <property type="entry name" value="Na_H_Exchanger"/>
    <property type="match status" value="1"/>
</dbReference>